<accession>A0A261UXS9</accession>
<dbReference type="PANTHER" id="PTHR42928">
    <property type="entry name" value="TRICARBOXYLATE-BINDING PROTEIN"/>
    <property type="match status" value="1"/>
</dbReference>
<evidence type="ECO:0000256" key="2">
    <source>
        <dbReference type="SAM" id="SignalP"/>
    </source>
</evidence>
<keyword evidence="2" id="KW-0732">Signal</keyword>
<name>A0A261UXS9_9BORD</name>
<sequence>MTKETDIMNRLTATAAGMLAVCSALTIASSPARAAQWPTDKPIRLVVPYPAGGNSDVIGRIFARKLGDALHQSVIVDNRPGAGGSIGAALAAKADPDGYTLLLGDIATHAINHLSMPNLSYDAQADFAPVSRLTSISLLLVINPKYKFKSVQDFITHAKAHPGQMAYATGGNGTPSQLAMEMLRGATGLDMLPIPYKGSAPALTDVVSGQVDAMIDGAATPLVKSGKLDLLAVTADRSPAFPDTPTLSEAGVPGYRFVSWHGVFAPKGTPQPIVDRLAQELQRAAQDQEVQKQLQALGIGLNTQSGPAFASFIADQRQSIEAMVKERGLKLAQ</sequence>
<evidence type="ECO:0008006" key="5">
    <source>
        <dbReference type="Google" id="ProtNLM"/>
    </source>
</evidence>
<feature type="chain" id="PRO_5012266635" description="ABC transporter substrate-binding protein" evidence="2">
    <location>
        <begin position="35"/>
        <end position="333"/>
    </location>
</feature>
<dbReference type="PIRSF" id="PIRSF017082">
    <property type="entry name" value="YflP"/>
    <property type="match status" value="1"/>
</dbReference>
<feature type="signal peptide" evidence="2">
    <location>
        <begin position="1"/>
        <end position="34"/>
    </location>
</feature>
<protein>
    <recommendedName>
        <fullName evidence="5">ABC transporter substrate-binding protein</fullName>
    </recommendedName>
</protein>
<evidence type="ECO:0000313" key="4">
    <source>
        <dbReference type="Proteomes" id="UP000216885"/>
    </source>
</evidence>
<dbReference type="CDD" id="cd07012">
    <property type="entry name" value="PBP2_Bug_TTT"/>
    <property type="match status" value="1"/>
</dbReference>
<dbReference type="PANTHER" id="PTHR42928:SF5">
    <property type="entry name" value="BLR1237 PROTEIN"/>
    <property type="match status" value="1"/>
</dbReference>
<dbReference type="Gene3D" id="3.40.190.150">
    <property type="entry name" value="Bordetella uptake gene, domain 1"/>
    <property type="match status" value="1"/>
</dbReference>
<dbReference type="InterPro" id="IPR005064">
    <property type="entry name" value="BUG"/>
</dbReference>
<reference evidence="3 4" key="1">
    <citation type="submission" date="2017-05" db="EMBL/GenBank/DDBJ databases">
        <title>Complete and WGS of Bordetella genogroups.</title>
        <authorList>
            <person name="Spilker T."/>
            <person name="LiPuma J."/>
        </authorList>
    </citation>
    <scope>NUCLEOTIDE SEQUENCE [LARGE SCALE GENOMIC DNA]</scope>
    <source>
        <strain evidence="3 4">AU9919</strain>
    </source>
</reference>
<evidence type="ECO:0000256" key="1">
    <source>
        <dbReference type="ARBA" id="ARBA00006987"/>
    </source>
</evidence>
<dbReference type="InterPro" id="IPR042100">
    <property type="entry name" value="Bug_dom1"/>
</dbReference>
<evidence type="ECO:0000313" key="3">
    <source>
        <dbReference type="EMBL" id="OZI66162.1"/>
    </source>
</evidence>
<dbReference type="SUPFAM" id="SSF53850">
    <property type="entry name" value="Periplasmic binding protein-like II"/>
    <property type="match status" value="1"/>
</dbReference>
<keyword evidence="4" id="KW-1185">Reference proteome</keyword>
<dbReference type="Proteomes" id="UP000216885">
    <property type="component" value="Unassembled WGS sequence"/>
</dbReference>
<dbReference type="Gene3D" id="3.40.190.10">
    <property type="entry name" value="Periplasmic binding protein-like II"/>
    <property type="match status" value="1"/>
</dbReference>
<comment type="similarity">
    <text evidence="1">Belongs to the UPF0065 (bug) family.</text>
</comment>
<dbReference type="EMBL" id="NEVQ01000002">
    <property type="protein sequence ID" value="OZI66162.1"/>
    <property type="molecule type" value="Genomic_DNA"/>
</dbReference>
<comment type="caution">
    <text evidence="3">The sequence shown here is derived from an EMBL/GenBank/DDBJ whole genome shotgun (WGS) entry which is preliminary data.</text>
</comment>
<proteinExistence type="inferred from homology"/>
<dbReference type="Pfam" id="PF03401">
    <property type="entry name" value="TctC"/>
    <property type="match status" value="1"/>
</dbReference>
<dbReference type="AlphaFoldDB" id="A0A261UXS9"/>
<organism evidence="3 4">
    <name type="scientific">Bordetella genomosp. 4</name>
    <dbReference type="NCBI Taxonomy" id="463044"/>
    <lineage>
        <taxon>Bacteria</taxon>
        <taxon>Pseudomonadati</taxon>
        <taxon>Pseudomonadota</taxon>
        <taxon>Betaproteobacteria</taxon>
        <taxon>Burkholderiales</taxon>
        <taxon>Alcaligenaceae</taxon>
        <taxon>Bordetella</taxon>
    </lineage>
</organism>
<gene>
    <name evidence="3" type="ORF">CAL20_02295</name>
</gene>